<dbReference type="STRING" id="84521.SAMN04487994_10832"/>
<dbReference type="EMBL" id="PNHE01000002">
    <property type="protein sequence ID" value="PMC59123.1"/>
    <property type="molecule type" value="Genomic_DNA"/>
</dbReference>
<dbReference type="AlphaFoldDB" id="A0A2N6SPX1"/>
<dbReference type="GO" id="GO:0003677">
    <property type="term" value="F:DNA binding"/>
    <property type="evidence" value="ECO:0007669"/>
    <property type="project" value="UniProtKB-KW"/>
</dbReference>
<dbReference type="Pfam" id="PF00589">
    <property type="entry name" value="Phage_integrase"/>
    <property type="match status" value="1"/>
</dbReference>
<dbReference type="PANTHER" id="PTHR30349:SF64">
    <property type="entry name" value="PROPHAGE INTEGRASE INTD-RELATED"/>
    <property type="match status" value="1"/>
</dbReference>
<dbReference type="SUPFAM" id="SSF56349">
    <property type="entry name" value="DNA breaking-rejoining enzymes"/>
    <property type="match status" value="1"/>
</dbReference>
<comment type="similarity">
    <text evidence="1">Belongs to the 'phage' integrase family.</text>
</comment>
<evidence type="ECO:0000259" key="4">
    <source>
        <dbReference type="PROSITE" id="PS51898"/>
    </source>
</evidence>
<dbReference type="GO" id="GO:0006310">
    <property type="term" value="P:DNA recombination"/>
    <property type="evidence" value="ECO:0007669"/>
    <property type="project" value="UniProtKB-KW"/>
</dbReference>
<feature type="domain" description="Tyr recombinase" evidence="4">
    <location>
        <begin position="110"/>
        <end position="299"/>
    </location>
</feature>
<proteinExistence type="inferred from homology"/>
<dbReference type="Gene3D" id="1.10.443.10">
    <property type="entry name" value="Intergrase catalytic core"/>
    <property type="match status" value="1"/>
</dbReference>
<dbReference type="RefSeq" id="WP_102233270.1">
    <property type="nucleotide sequence ID" value="NZ_PNHE01000002.1"/>
</dbReference>
<accession>A0A2N6SPX1</accession>
<sequence>MTSKSKLFHKYYLEWIDVYKKGAVREVTLKKYYGTHQWVKRLAPKLKLGELNKRTYQQLINDFAETHEKQTTLDFHHQVKGAIFDAYDEGIIKRNPTRKIVIKGKEPSDKKQKYLSQFELQCLVRNLDLSVPLNLDWLILLIAKTGLRFSESLALTPEDFDFENQLISINKTWDYRNESGGFLPTKNASSIRTVHVEWKTMTKFVAMINELPTEHPVFITKRIHNSTVNNYLKRLCEEADIPVISIHGLRHTHASILLYAGVSIASVAKRLGHTNMTTTQKTYLHIIQELEDQDREKIISILNTI</sequence>
<dbReference type="Proteomes" id="UP000235682">
    <property type="component" value="Unassembled WGS sequence"/>
</dbReference>
<dbReference type="InterPro" id="IPR011010">
    <property type="entry name" value="DNA_brk_join_enz"/>
</dbReference>
<evidence type="ECO:0000256" key="3">
    <source>
        <dbReference type="ARBA" id="ARBA00023172"/>
    </source>
</evidence>
<keyword evidence="6" id="KW-1185">Reference proteome</keyword>
<dbReference type="InterPro" id="IPR050090">
    <property type="entry name" value="Tyrosine_recombinase_XerCD"/>
</dbReference>
<dbReference type="InterPro" id="IPR002104">
    <property type="entry name" value="Integrase_catalytic"/>
</dbReference>
<name>A0A2N6SPX1_9LACT</name>
<keyword evidence="3" id="KW-0233">DNA recombination</keyword>
<dbReference type="GO" id="GO:0015074">
    <property type="term" value="P:DNA integration"/>
    <property type="evidence" value="ECO:0007669"/>
    <property type="project" value="InterPro"/>
</dbReference>
<dbReference type="InterPro" id="IPR013762">
    <property type="entry name" value="Integrase-like_cat_sf"/>
</dbReference>
<keyword evidence="2" id="KW-0238">DNA-binding</keyword>
<evidence type="ECO:0000256" key="2">
    <source>
        <dbReference type="ARBA" id="ARBA00023125"/>
    </source>
</evidence>
<dbReference type="PANTHER" id="PTHR30349">
    <property type="entry name" value="PHAGE INTEGRASE-RELATED"/>
    <property type="match status" value="1"/>
</dbReference>
<evidence type="ECO:0000256" key="1">
    <source>
        <dbReference type="ARBA" id="ARBA00008857"/>
    </source>
</evidence>
<organism evidence="5 6">
    <name type="scientific">Dolosicoccus paucivorans</name>
    <dbReference type="NCBI Taxonomy" id="84521"/>
    <lineage>
        <taxon>Bacteria</taxon>
        <taxon>Bacillati</taxon>
        <taxon>Bacillota</taxon>
        <taxon>Bacilli</taxon>
        <taxon>Lactobacillales</taxon>
        <taxon>Aerococcaceae</taxon>
        <taxon>Dolosicoccus</taxon>
    </lineage>
</organism>
<dbReference type="PROSITE" id="PS51898">
    <property type="entry name" value="TYR_RECOMBINASE"/>
    <property type="match status" value="1"/>
</dbReference>
<dbReference type="CDD" id="cd01189">
    <property type="entry name" value="INT_ICEBs1_C_like"/>
    <property type="match status" value="1"/>
</dbReference>
<evidence type="ECO:0000313" key="5">
    <source>
        <dbReference type="EMBL" id="PMC59123.1"/>
    </source>
</evidence>
<evidence type="ECO:0000313" key="6">
    <source>
        <dbReference type="Proteomes" id="UP000235682"/>
    </source>
</evidence>
<gene>
    <name evidence="5" type="ORF">CJ205_01250</name>
</gene>
<protein>
    <submittedName>
        <fullName evidence="5">Site-specific integrase</fullName>
    </submittedName>
</protein>
<reference evidence="5 6" key="1">
    <citation type="submission" date="2017-09" db="EMBL/GenBank/DDBJ databases">
        <title>Bacterial strain isolated from the female urinary microbiota.</title>
        <authorList>
            <person name="Thomas-White K."/>
            <person name="Kumar N."/>
            <person name="Forster S."/>
            <person name="Putonti C."/>
            <person name="Lawley T."/>
            <person name="Wolfe A.J."/>
        </authorList>
    </citation>
    <scope>NUCLEOTIDE SEQUENCE [LARGE SCALE GENOMIC DNA]</scope>
    <source>
        <strain evidence="5 6">UMB0852</strain>
    </source>
</reference>
<dbReference type="InterPro" id="IPR010998">
    <property type="entry name" value="Integrase_recombinase_N"/>
</dbReference>
<comment type="caution">
    <text evidence="5">The sequence shown here is derived from an EMBL/GenBank/DDBJ whole genome shotgun (WGS) entry which is preliminary data.</text>
</comment>
<dbReference type="Gene3D" id="1.10.150.130">
    <property type="match status" value="1"/>
</dbReference>